<accession>X0XIL4</accession>
<sequence length="209" mass="24904">TLCADAPIADDISDGNPVEPIIPIEPIEPIEIIEEEFPEFIWELPEWELPEWPPWIFPDLPNWEFPDYPPMDWTGDFYYRRPYTKKDLDDLRKKCIIYSKNSIEFALVLRHNMNVLREFFNMMTDYMDKEEFNDFTDLIPPQRLKELYLDPLGLNDFRDMINGFIRNTIDNNIAVNRNFNLIQDGLSDYETESDDAYFKEINSNIKTVT</sequence>
<dbReference type="AlphaFoldDB" id="X0XIL4"/>
<protein>
    <submittedName>
        <fullName evidence="1">Uncharacterized protein</fullName>
    </submittedName>
</protein>
<feature type="non-terminal residue" evidence="1">
    <location>
        <position position="209"/>
    </location>
</feature>
<comment type="caution">
    <text evidence="1">The sequence shown here is derived from an EMBL/GenBank/DDBJ whole genome shotgun (WGS) entry which is preliminary data.</text>
</comment>
<proteinExistence type="predicted"/>
<evidence type="ECO:0000313" key="1">
    <source>
        <dbReference type="EMBL" id="GAG42959.1"/>
    </source>
</evidence>
<dbReference type="EMBL" id="BARS01055115">
    <property type="protein sequence ID" value="GAG42959.1"/>
    <property type="molecule type" value="Genomic_DNA"/>
</dbReference>
<organism evidence="1">
    <name type="scientific">marine sediment metagenome</name>
    <dbReference type="NCBI Taxonomy" id="412755"/>
    <lineage>
        <taxon>unclassified sequences</taxon>
        <taxon>metagenomes</taxon>
        <taxon>ecological metagenomes</taxon>
    </lineage>
</organism>
<gene>
    <name evidence="1" type="ORF">S01H1_81445</name>
</gene>
<name>X0XIL4_9ZZZZ</name>
<reference evidence="1" key="1">
    <citation type="journal article" date="2014" name="Front. Microbiol.">
        <title>High frequency of phylogenetically diverse reductive dehalogenase-homologous genes in deep subseafloor sedimentary metagenomes.</title>
        <authorList>
            <person name="Kawai M."/>
            <person name="Futagami T."/>
            <person name="Toyoda A."/>
            <person name="Takaki Y."/>
            <person name="Nishi S."/>
            <person name="Hori S."/>
            <person name="Arai W."/>
            <person name="Tsubouchi T."/>
            <person name="Morono Y."/>
            <person name="Uchiyama I."/>
            <person name="Ito T."/>
            <person name="Fujiyama A."/>
            <person name="Inagaki F."/>
            <person name="Takami H."/>
        </authorList>
    </citation>
    <scope>NUCLEOTIDE SEQUENCE</scope>
    <source>
        <strain evidence="1">Expedition CK06-06</strain>
    </source>
</reference>
<feature type="non-terminal residue" evidence="1">
    <location>
        <position position="1"/>
    </location>
</feature>